<dbReference type="CDD" id="cd00063">
    <property type="entry name" value="FN3"/>
    <property type="match status" value="1"/>
</dbReference>
<feature type="compositionally biased region" description="Low complexity" evidence="1">
    <location>
        <begin position="2715"/>
        <end position="2731"/>
    </location>
</feature>
<keyword evidence="3" id="KW-1185">Reference proteome</keyword>
<dbReference type="InterPro" id="IPR013783">
    <property type="entry name" value="Ig-like_fold"/>
</dbReference>
<dbReference type="Proteomes" id="UP000694845">
    <property type="component" value="Unplaced"/>
</dbReference>
<gene>
    <name evidence="4" type="primary">LOC110988095</name>
</gene>
<dbReference type="OrthoDB" id="6061841at2759"/>
<feature type="region of interest" description="Disordered" evidence="1">
    <location>
        <begin position="2706"/>
        <end position="2749"/>
    </location>
</feature>
<evidence type="ECO:0000259" key="2">
    <source>
        <dbReference type="PROSITE" id="PS50853"/>
    </source>
</evidence>
<dbReference type="GeneID" id="110988095"/>
<evidence type="ECO:0000313" key="3">
    <source>
        <dbReference type="Proteomes" id="UP000694845"/>
    </source>
</evidence>
<dbReference type="KEGG" id="aplc:110988095"/>
<dbReference type="InterPro" id="IPR036116">
    <property type="entry name" value="FN3_sf"/>
</dbReference>
<feature type="domain" description="Fibronectin type-III" evidence="2">
    <location>
        <begin position="3242"/>
        <end position="3331"/>
    </location>
</feature>
<dbReference type="PANTHER" id="PTHR16897:SF2">
    <property type="entry name" value="OS03G0226600 PROTEIN"/>
    <property type="match status" value="1"/>
</dbReference>
<dbReference type="InterPro" id="IPR003961">
    <property type="entry name" value="FN3_dom"/>
</dbReference>
<dbReference type="SUPFAM" id="SSF49265">
    <property type="entry name" value="Fibronectin type III"/>
    <property type="match status" value="4"/>
</dbReference>
<evidence type="ECO:0000256" key="1">
    <source>
        <dbReference type="SAM" id="MobiDB-lite"/>
    </source>
</evidence>
<protein>
    <submittedName>
        <fullName evidence="4">Uncharacterized protein LOC110988095</fullName>
    </submittedName>
</protein>
<dbReference type="RefSeq" id="XP_022107030.1">
    <property type="nucleotide sequence ID" value="XM_022251338.1"/>
</dbReference>
<dbReference type="PANTHER" id="PTHR16897">
    <property type="entry name" value="OS10G0105400 PROTEIN"/>
    <property type="match status" value="1"/>
</dbReference>
<evidence type="ECO:0000313" key="4">
    <source>
        <dbReference type="RefSeq" id="XP_022107030.1"/>
    </source>
</evidence>
<accession>A0A8B7ZQ56</accession>
<dbReference type="SMART" id="SM00060">
    <property type="entry name" value="FN3"/>
    <property type="match status" value="9"/>
</dbReference>
<feature type="region of interest" description="Disordered" evidence="1">
    <location>
        <begin position="2123"/>
        <end position="2151"/>
    </location>
</feature>
<feature type="compositionally biased region" description="Polar residues" evidence="1">
    <location>
        <begin position="2732"/>
        <end position="2749"/>
    </location>
</feature>
<reference evidence="4" key="1">
    <citation type="submission" date="2025-08" db="UniProtKB">
        <authorList>
            <consortium name="RefSeq"/>
        </authorList>
    </citation>
    <scope>IDENTIFICATION</scope>
</reference>
<proteinExistence type="predicted"/>
<organism evidence="3 4">
    <name type="scientific">Acanthaster planci</name>
    <name type="common">Crown-of-thorns starfish</name>
    <dbReference type="NCBI Taxonomy" id="133434"/>
    <lineage>
        <taxon>Eukaryota</taxon>
        <taxon>Metazoa</taxon>
        <taxon>Echinodermata</taxon>
        <taxon>Eleutherozoa</taxon>
        <taxon>Asterozoa</taxon>
        <taxon>Asteroidea</taxon>
        <taxon>Valvatacea</taxon>
        <taxon>Valvatida</taxon>
        <taxon>Acanthasteridae</taxon>
        <taxon>Acanthaster</taxon>
    </lineage>
</organism>
<feature type="compositionally biased region" description="Low complexity" evidence="1">
    <location>
        <begin position="2129"/>
        <end position="2140"/>
    </location>
</feature>
<dbReference type="OMA" id="RIHIMHT"/>
<name>A0A8B7ZQ56_ACAPL</name>
<sequence>MRHCIKQCSWRSDSNACYPGTCTNAQCTCSSGFSGTDCRTMGGSQAPALPEHRATLILGTTTLESPTFQGSAATVYTNVHNFTSVKIRWTSSYQPTGLPDPSSGGHPYVHSRGLGVVGARVIAFVKRGWSDLYSVGSWDCTSTNGSSFNRDNPATDLVSCEHTFGLNYNAWTPSTGDVLRQDIYTTSGGYLKLYNRDHSSSIITRYYGGSTTSAHSTFTFDFVDPYHCVGAGGGCRTTMLDAGNDVTSQAVITVTWQGWSDSPAGINEYALEVRELSGMHGTEMTEKFDSDPVYTGLASSGQNVTLPHVGVYSFILSTTDNAGNVKLSRRFVFFDDDPHDVTVQSDSPLRVVSATAETDYVWLTNLDSSGGTTPVQLSWTGHFTNVHHQNQGLLKPIGSYVAGTIDSDYDQNFGKRGRAFIPNALGVTEFRVLPDIDHSGGRTTVNVSDDNSDNWSNEATRTQANYDLRLVDGDSVRFSVEARDLAGHFVRDEVLVHADSSPPIIENFGLVRDGEVNLVVHNSADLHEMSVAFRTYDIHSGIRTIEWRLFDNYTGTGMEQGNQTVPARKVNTVTEDCNPVSCLCIPIGDCYAVDYGFKPSFHISDHEFDYFIKLTVTNHARLVTTQTIKISVDTSAPQAGVVHDGIRGSSEVDFQEGNDLSAHWDGFFDKESGIKFYQYLFDKSCWTGNTTIGSVRDAMTNTTFTYASWTAPSPGRYYVTVIAYNRALEPSEAICSDGVVIDTSPPSLSQISIRYAQMWPGLAKNAEGRVWFVDEHRRKTKLINASSGCRSKASLVTDLSVYPEMAGTNNSLTILLGDPDCIWISAVQQKFFLPTHKHVMISWTGEDTESSMYDYEIGLSSDPSNPTPDLVTFTSTSGHDHFMMYHPEISQGAVFHLVLKAVNKAQLSTSKVIGPIIVDTTQPVFVGRISVRTEGEFLVAEWGHEGFTDDEDTDLRYQVAIGSNPGGTETLAYKTEKYYRNGPCSSQTSCAAFSLDDLDWHLHGDHEYYVSVRAQNGAGLTTVGTSSVYRHIVQLPSLGVVLDVAPLGEEVVVYFGVAEDIDVQTDNTSLSARWYGFEHPHLDINYEIAVGLQNCSSDISGGFINVGNITFHRLAGLELSSLTTYYVTVRANSEAGSVNVTSDGVKIIQEGQIFEGALIKDGLRCDENETSVPPRLSHHSSAAARPCQDDTTFQSSTSEISAHWTIPEILEPFVTNVIWTVEQEIEIHINKQNTTKKWIVLLDQRDLGMAFQHVQAGMGLHAGAHYRSKVQFCHVSVCFRPIVTDGFWVLSEPPEVGQVTVSNIETKQGRIEIYGAFQPFSHDYVRHDDPEELMDFYEWSIAEDGSNGAMLSQWKRIDNFVATGDVFRFTAFYNGQLDLDVCLRLSIRGYNKAGLSSIASAEIVDCDDVTLIVLHTVIDADHEVSMDQNALWPEPDKNYISSTSSLSAVWPMLRHRAYVWAAIEDTGSTDFGDLDKGLRYPCDHPRMKACGETDKEFVNVPSLSLLHGRRYRICIHADEVTLEHELWNELLPAVSSCSDGVVVDTTPPTPGSVWIGWNQHQIYQSSNSELVLQWESFTDIEEHGLARHHSGIKYYEYAIGSMRGGSDVKEFARVGIANNVIVHSIRLQNGHTYYATVRATDFVGLSSQVTSDSLTIDTSSPVINDGHTLDIGGSFIRSTTSIFVSWKNVFSDKESGIAYYEWAIGSHPGHADIMRFTRESTETGFSDPARKLPLQEGHSYFISVKAINTVSLITLETYGAFTVDTSPPVSGHVYDGDSAYVPANHRDQDFQEDRSVIRAFWKGFHDPHSAIVGYSWRAGICPECDDVVPEQHVGLDNDVVAENLNLVPGLTYYVTVTACNAADLCTSVTSDGVIVDDSPPVAGRVYDGGPGGGDISCQSSRLHLRAHWWGFHDPHSGLSHYEWRAGTTPGAEDILPSSRIELSEYAVIFLPVSGQLSIDTDIFITVRAYNRLGMWSEATSNGFRVDSSPPDVVDAPAIDETQGVAVRNTRLLHDLIHFSWKFSDPESGIKDQYISVRTHHGGDINIPPIKIAGSELDHTFTNLTLQEGSHYIIAVVACNFAGLCTEAETEPFLVDGSPPSVGAFAVASESAADLKRHHIVWIDPTQPAETTNPTESNTTPDGTGRTSDVTYSANTTTKIPSTTLTPPRYHSGWMTWLEDTSTSTGSLALAWLGFADVHSGISHYLVSVGHTYGGSELTPNGPVRVNHSNDGIALDEGIAQTAIVPIEGSITGLSPPYIYISVWAVNGVGLLSNHHHSTFEASATSPGEGALVLLRRCSAATCEGHCTCAAIDEQCAPDQGQSCNNISDSNPNTEIEVLDVLNLMHDDVNSLSDIDHTATLYMAAAVWRTTLEKGLDIKWLEWSIGDDFSSDPVGVFDPVQDRVWFDVGQDNRTFIALDEDHKLQKGVKYHVFVRAWYDMNTYAVFRSDGITPDVTPPKISKLRGTKVKDLASPGAIKDTDYLTDPTMVFISWEGVFVDDAMSHYLVSLSTYPGGEDILQFADHIFSANGSFAQFTGLDLQSGLRYYGNVRAFNKAGLHTLKSSDGFVVDTRRPDPGLVFDGMDLHDVEYQNSSTVISASWHGFVDLESYIDHYEWCVGQTSNPADNGILRCIDVGVQLSASQTLAFPLTDGVRYYSKISAFDAANLQSVAVASDGFVVDTTPPEPLEHVLLGDNLIQNPSFEKIQGIGDTDMDTPDTTNTTNNPLTFEPPTASSMELSSAESDNVSASNNYSTSASILTTNEKPYNAAMMTSGAQGLPPVQWDKGPDSQLSVITSDKNIVQDGHYFLSLHGSISQQFNTTEGSHYQVVIFASHVVPSHNPLLNQEGQVEAPGLNRVFMLYDRPAHGHSDQSLSSITWHQHRFYFTASEDVSTLKISSLGQSNGILLDNIQVRQITTGPSTGDGSVEVHTQFIDSWSSLHAKWLFFDVESPIVDYSWAIGTMTGGTQLQSFRSVGTQTDAINTDLRMPHGSYVYVTVMARNAAELVAIATSDPILIDLTPPTIHFVTDGAGAQDIDFSAEDSALTFSWSASDAESGIDHCTWAVGSKPGIEDILPRTQSPDDSSTVTISLFQSIVEGQRLYVTVTCYNHADKSSWKSSDGVTVVTVPPIASEAVVKVKTVSETQYETRDGYQSQTDSLKVSWDGFRDSFGIQSYECQLRGPSTITSWRTCGSTSETNLDWSGLSLVDDATFSLSVRAVNYAGLISQAVAGNFTVESSKPVGGAPSLIRFSWLGDGKVDLAWDGLFSNPSSSSLVYEVSLGTIPGGSDIMQWVETMETGMHVSPLVPYTNYHFSLTAINAAGLFQTVNKIISV</sequence>
<dbReference type="Gene3D" id="2.60.40.10">
    <property type="entry name" value="Immunoglobulins"/>
    <property type="match status" value="1"/>
</dbReference>
<dbReference type="PROSITE" id="PS50853">
    <property type="entry name" value="FN3"/>
    <property type="match status" value="1"/>
</dbReference>